<keyword evidence="5" id="KW-1185">Reference proteome</keyword>
<dbReference type="InterPro" id="IPR027806">
    <property type="entry name" value="HARBI1_dom"/>
</dbReference>
<dbReference type="Proteomes" id="UP001233999">
    <property type="component" value="Unassembled WGS sequence"/>
</dbReference>
<evidence type="ECO:0000313" key="5">
    <source>
        <dbReference type="Proteomes" id="UP001233999"/>
    </source>
</evidence>
<reference evidence="4" key="1">
    <citation type="journal article" date="2023" name="IScience">
        <title>Live-bearing cockroach genome reveals convergent evolutionary mechanisms linked to viviparity in insects and beyond.</title>
        <authorList>
            <person name="Fouks B."/>
            <person name="Harrison M.C."/>
            <person name="Mikhailova A.A."/>
            <person name="Marchal E."/>
            <person name="English S."/>
            <person name="Carruthers M."/>
            <person name="Jennings E.C."/>
            <person name="Chiamaka E.L."/>
            <person name="Frigard R.A."/>
            <person name="Pippel M."/>
            <person name="Attardo G.M."/>
            <person name="Benoit J.B."/>
            <person name="Bornberg-Bauer E."/>
            <person name="Tobe S.S."/>
        </authorList>
    </citation>
    <scope>NUCLEOTIDE SEQUENCE</scope>
    <source>
        <strain evidence="4">Stay&amp;Tobe</strain>
    </source>
</reference>
<dbReference type="Pfam" id="PF13359">
    <property type="entry name" value="DDE_Tnp_4"/>
    <property type="match status" value="1"/>
</dbReference>
<reference evidence="4" key="2">
    <citation type="submission" date="2023-05" db="EMBL/GenBank/DDBJ databases">
        <authorList>
            <person name="Fouks B."/>
        </authorList>
    </citation>
    <scope>NUCLEOTIDE SEQUENCE</scope>
    <source>
        <strain evidence="4">Stay&amp;Tobe</strain>
        <tissue evidence="4">Testes</tissue>
    </source>
</reference>
<name>A0AAD7Z6C2_DIPPU</name>
<comment type="caution">
    <text evidence="4">The sequence shown here is derived from an EMBL/GenBank/DDBJ whole genome shotgun (WGS) entry which is preliminary data.</text>
</comment>
<sequence>VICDPETRITKYCPGSTHDSRIFRNSAVKDMLENIRHLGHLIGDSGYPCTRYLLIRVVREQTEAEKRYNIARSVVERTFGTWKKRFPCLQFTLRIKLETTQLIILATQRREPEFQDNFDEEDVNENMREDPDRVGGINWRNIFIRNHFQR</sequence>
<protein>
    <recommendedName>
        <fullName evidence="3">DDE Tnp4 domain-containing protein</fullName>
    </recommendedName>
</protein>
<feature type="domain" description="DDE Tnp4" evidence="3">
    <location>
        <begin position="3"/>
        <end position="106"/>
    </location>
</feature>
<dbReference type="EMBL" id="JASPKZ010010510">
    <property type="protein sequence ID" value="KAJ9574298.1"/>
    <property type="molecule type" value="Genomic_DNA"/>
</dbReference>
<accession>A0AAD7Z6C2</accession>
<organism evidence="4 5">
    <name type="scientific">Diploptera punctata</name>
    <name type="common">Pacific beetle cockroach</name>
    <dbReference type="NCBI Taxonomy" id="6984"/>
    <lineage>
        <taxon>Eukaryota</taxon>
        <taxon>Metazoa</taxon>
        <taxon>Ecdysozoa</taxon>
        <taxon>Arthropoda</taxon>
        <taxon>Hexapoda</taxon>
        <taxon>Insecta</taxon>
        <taxon>Pterygota</taxon>
        <taxon>Neoptera</taxon>
        <taxon>Polyneoptera</taxon>
        <taxon>Dictyoptera</taxon>
        <taxon>Blattodea</taxon>
        <taxon>Blaberoidea</taxon>
        <taxon>Blaberidae</taxon>
        <taxon>Diplopterinae</taxon>
        <taxon>Diploptera</taxon>
    </lineage>
</organism>
<gene>
    <name evidence="4" type="ORF">L9F63_026056</name>
</gene>
<dbReference type="AlphaFoldDB" id="A0AAD7Z6C2"/>
<comment type="cofactor">
    <cofactor evidence="1">
        <name>a divalent metal cation</name>
        <dbReference type="ChEBI" id="CHEBI:60240"/>
    </cofactor>
</comment>
<evidence type="ECO:0000256" key="2">
    <source>
        <dbReference type="ARBA" id="ARBA00022723"/>
    </source>
</evidence>
<evidence type="ECO:0000259" key="3">
    <source>
        <dbReference type="Pfam" id="PF13359"/>
    </source>
</evidence>
<dbReference type="GO" id="GO:0046872">
    <property type="term" value="F:metal ion binding"/>
    <property type="evidence" value="ECO:0007669"/>
    <property type="project" value="UniProtKB-KW"/>
</dbReference>
<evidence type="ECO:0000313" key="4">
    <source>
        <dbReference type="EMBL" id="KAJ9574298.1"/>
    </source>
</evidence>
<evidence type="ECO:0000256" key="1">
    <source>
        <dbReference type="ARBA" id="ARBA00001968"/>
    </source>
</evidence>
<feature type="non-terminal residue" evidence="4">
    <location>
        <position position="1"/>
    </location>
</feature>
<proteinExistence type="predicted"/>
<keyword evidence="2" id="KW-0479">Metal-binding</keyword>